<feature type="domain" description="CBS" evidence="3">
    <location>
        <begin position="10"/>
        <end position="68"/>
    </location>
</feature>
<keyword evidence="1 2" id="KW-0129">CBS domain</keyword>
<dbReference type="InterPro" id="IPR046342">
    <property type="entry name" value="CBS_dom_sf"/>
</dbReference>
<dbReference type="Gene3D" id="3.10.580.10">
    <property type="entry name" value="CBS-domain"/>
    <property type="match status" value="1"/>
</dbReference>
<evidence type="ECO:0000256" key="2">
    <source>
        <dbReference type="PROSITE-ProRule" id="PRU00703"/>
    </source>
</evidence>
<evidence type="ECO:0000259" key="3">
    <source>
        <dbReference type="PROSITE" id="PS51371"/>
    </source>
</evidence>
<organism evidence="4 5">
    <name type="scientific">OM182 bacterium BACL3 MAG-120507-bin80</name>
    <dbReference type="NCBI Taxonomy" id="1655577"/>
    <lineage>
        <taxon>Bacteria</taxon>
        <taxon>Pseudomonadati</taxon>
        <taxon>Pseudomonadota</taxon>
        <taxon>Gammaproteobacteria</taxon>
        <taxon>OMG group</taxon>
        <taxon>OM182 clade</taxon>
    </lineage>
</organism>
<reference evidence="4 5" key="1">
    <citation type="submission" date="2015-10" db="EMBL/GenBank/DDBJ databases">
        <title>Metagenome-Assembled Genomes uncover a global brackish microbiome.</title>
        <authorList>
            <person name="Hugerth L.W."/>
            <person name="Larsson J."/>
            <person name="Alneberg J."/>
            <person name="Lindh M.V."/>
            <person name="Legrand C."/>
            <person name="Pinhassi J."/>
            <person name="Andersson A.F."/>
        </authorList>
    </citation>
    <scope>NUCLEOTIDE SEQUENCE [LARGE SCALE GENOMIC DNA]</scope>
    <source>
        <strain evidence="4">BACL4 MAG-120507-bin80</strain>
    </source>
</reference>
<gene>
    <name evidence="4" type="ORF">ABR69_09870</name>
</gene>
<sequence>MMRTARDILNDKGGHMVTVAFDATVHQALTIMTQHRVGSIVVVDGEKIKGIWTERDLMFRALEEGFDARTALLKDKISENLISANADEVVYQLYDKFLGKRIRHLLIEDGGEFIGLISVGDVMKANLQQKAEEFADLNHKVSLEYYENWKQIQAER</sequence>
<dbReference type="InterPro" id="IPR000644">
    <property type="entry name" value="CBS_dom"/>
</dbReference>
<proteinExistence type="predicted"/>
<dbReference type="PANTHER" id="PTHR43080">
    <property type="entry name" value="CBS DOMAIN-CONTAINING PROTEIN CBSX3, MITOCHONDRIAL"/>
    <property type="match status" value="1"/>
</dbReference>
<protein>
    <recommendedName>
        <fullName evidence="3">CBS domain-containing protein</fullName>
    </recommendedName>
</protein>
<feature type="domain" description="CBS" evidence="3">
    <location>
        <begin position="77"/>
        <end position="132"/>
    </location>
</feature>
<comment type="caution">
    <text evidence="4">The sequence shown here is derived from an EMBL/GenBank/DDBJ whole genome shotgun (WGS) entry which is preliminary data.</text>
</comment>
<dbReference type="SUPFAM" id="SSF54631">
    <property type="entry name" value="CBS-domain pair"/>
    <property type="match status" value="1"/>
</dbReference>
<evidence type="ECO:0000313" key="4">
    <source>
        <dbReference type="EMBL" id="KRO73174.1"/>
    </source>
</evidence>
<evidence type="ECO:0000313" key="5">
    <source>
        <dbReference type="Proteomes" id="UP000051934"/>
    </source>
</evidence>
<dbReference type="PROSITE" id="PS51371">
    <property type="entry name" value="CBS"/>
    <property type="match status" value="2"/>
</dbReference>
<dbReference type="Pfam" id="PF00571">
    <property type="entry name" value="CBS"/>
    <property type="match status" value="2"/>
</dbReference>
<dbReference type="PANTHER" id="PTHR43080:SF2">
    <property type="entry name" value="CBS DOMAIN-CONTAINING PROTEIN"/>
    <property type="match status" value="1"/>
</dbReference>
<dbReference type="SMART" id="SM00116">
    <property type="entry name" value="CBS"/>
    <property type="match status" value="2"/>
</dbReference>
<evidence type="ECO:0000256" key="1">
    <source>
        <dbReference type="ARBA" id="ARBA00023122"/>
    </source>
</evidence>
<dbReference type="Proteomes" id="UP000051934">
    <property type="component" value="Unassembled WGS sequence"/>
</dbReference>
<dbReference type="EMBL" id="LIBB01000022">
    <property type="protein sequence ID" value="KRO73174.1"/>
    <property type="molecule type" value="Genomic_DNA"/>
</dbReference>
<dbReference type="InterPro" id="IPR051257">
    <property type="entry name" value="Diverse_CBS-Domain"/>
</dbReference>
<name>A0A0R2SEJ2_9GAMM</name>
<dbReference type="AlphaFoldDB" id="A0A0R2SEJ2"/>
<accession>A0A0R2SEJ2</accession>